<evidence type="ECO:0000256" key="2">
    <source>
        <dbReference type="ARBA" id="ARBA00022723"/>
    </source>
</evidence>
<name>A0A1Q3F9W7_CULTA</name>
<keyword evidence="6 11" id="KW-0805">Transcription regulation</keyword>
<accession>A0A1Q3F9W7</accession>
<comment type="subunit">
    <text evidence="11">Component of some SAGA transcription coactivator-HAT complexes. Within the SAGA complex, participates to a subcomplex of SAGA called the DUB module (deubiquitination module).</text>
</comment>
<dbReference type="GO" id="GO:0000124">
    <property type="term" value="C:SAGA complex"/>
    <property type="evidence" value="ECO:0007669"/>
    <property type="project" value="UniProtKB-UniRule"/>
</dbReference>
<evidence type="ECO:0000256" key="9">
    <source>
        <dbReference type="ARBA" id="ARBA00023242"/>
    </source>
</evidence>
<gene>
    <name evidence="11" type="primary">Sgf11</name>
</gene>
<keyword evidence="3 11" id="KW-0863">Zinc-finger</keyword>
<evidence type="ECO:0000256" key="8">
    <source>
        <dbReference type="ARBA" id="ARBA00023163"/>
    </source>
</evidence>
<keyword evidence="9 11" id="KW-0539">Nucleus</keyword>
<keyword evidence="2 11" id="KW-0479">Metal-binding</keyword>
<feature type="zinc finger region" description="SGF11-type" evidence="11">
    <location>
        <begin position="98"/>
        <end position="119"/>
    </location>
</feature>
<keyword evidence="8 11" id="KW-0804">Transcription</keyword>
<proteinExistence type="inferred from homology"/>
<dbReference type="Pfam" id="PF08209">
    <property type="entry name" value="Sgf11"/>
    <property type="match status" value="1"/>
</dbReference>
<evidence type="ECO:0000256" key="13">
    <source>
        <dbReference type="SAM" id="MobiDB-lite"/>
    </source>
</evidence>
<organism evidence="14">
    <name type="scientific">Culex tarsalis</name>
    <name type="common">Encephalitis mosquito</name>
    <dbReference type="NCBI Taxonomy" id="7177"/>
    <lineage>
        <taxon>Eukaryota</taxon>
        <taxon>Metazoa</taxon>
        <taxon>Ecdysozoa</taxon>
        <taxon>Arthropoda</taxon>
        <taxon>Hexapoda</taxon>
        <taxon>Insecta</taxon>
        <taxon>Pterygota</taxon>
        <taxon>Neoptera</taxon>
        <taxon>Endopterygota</taxon>
        <taxon>Diptera</taxon>
        <taxon>Nematocera</taxon>
        <taxon>Culicoidea</taxon>
        <taxon>Culicidae</taxon>
        <taxon>Culicinae</taxon>
        <taxon>Culicini</taxon>
        <taxon>Culex</taxon>
        <taxon>Culex</taxon>
    </lineage>
</organism>
<dbReference type="GO" id="GO:0006357">
    <property type="term" value="P:regulation of transcription by RNA polymerase II"/>
    <property type="evidence" value="ECO:0007669"/>
    <property type="project" value="TreeGrafter"/>
</dbReference>
<dbReference type="AlphaFoldDB" id="A0A1Q3F9W7"/>
<dbReference type="GO" id="GO:0006325">
    <property type="term" value="P:chromatin organization"/>
    <property type="evidence" value="ECO:0007669"/>
    <property type="project" value="UniProtKB-KW"/>
</dbReference>
<evidence type="ECO:0000256" key="7">
    <source>
        <dbReference type="ARBA" id="ARBA00023159"/>
    </source>
</evidence>
<dbReference type="PANTHER" id="PTHR46367:SF1">
    <property type="entry name" value="ATAXIN-7-LIKE PROTEIN 3"/>
    <property type="match status" value="1"/>
</dbReference>
<evidence type="ECO:0000256" key="12">
    <source>
        <dbReference type="RuleBase" id="RU261113"/>
    </source>
</evidence>
<dbReference type="GO" id="GO:0071819">
    <property type="term" value="C:DUBm complex"/>
    <property type="evidence" value="ECO:0007669"/>
    <property type="project" value="UniProtKB-UniRule"/>
</dbReference>
<comment type="function">
    <text evidence="11 12">Component of the transcription regulatory histone acetylation (HAT) complex SAGA, a multiprotein complex that activates transcription by remodeling chromatin and mediating histone acetylation and deubiquitination. Within the SAGA complex, participates in a subcomplex that specifically deubiquitinates histone H2B. The SAGA complex is recruited to specific gene promoters by activators, where it is required for transcription.</text>
</comment>
<keyword evidence="4 11" id="KW-0862">Zinc</keyword>
<dbReference type="GO" id="GO:0008270">
    <property type="term" value="F:zinc ion binding"/>
    <property type="evidence" value="ECO:0007669"/>
    <property type="project" value="UniProtKB-UniRule"/>
</dbReference>
<keyword evidence="5 11" id="KW-0156">Chromatin regulator</keyword>
<evidence type="ECO:0000256" key="1">
    <source>
        <dbReference type="ARBA" id="ARBA00004123"/>
    </source>
</evidence>
<comment type="subunit">
    <text evidence="10">Component of some SAGA transcription coactivator-HAT complexes. Within the SAGA complex, participates in a subcomplex of SAGA called the DUB module (deubiquitination module).</text>
</comment>
<comment type="subcellular location">
    <subcellularLocation>
        <location evidence="1 11 12">Nucleus</location>
    </subcellularLocation>
</comment>
<evidence type="ECO:0000256" key="4">
    <source>
        <dbReference type="ARBA" id="ARBA00022833"/>
    </source>
</evidence>
<dbReference type="FunFam" id="3.30.160.60:FF:000118">
    <property type="entry name" value="Ataxin-7-like protein 3"/>
    <property type="match status" value="1"/>
</dbReference>
<comment type="similarity">
    <text evidence="11 12">Belongs to the SGF11 family.</text>
</comment>
<dbReference type="InterPro" id="IPR051078">
    <property type="entry name" value="SGF11"/>
</dbReference>
<comment type="domain">
    <text evidence="11">The long N-terminal helix forms part of the 'assembly lobe' of the SAGA deubiquitination module.</text>
</comment>
<evidence type="ECO:0000313" key="14">
    <source>
        <dbReference type="EMBL" id="JAV24346.1"/>
    </source>
</evidence>
<evidence type="ECO:0000256" key="6">
    <source>
        <dbReference type="ARBA" id="ARBA00023015"/>
    </source>
</evidence>
<evidence type="ECO:0000256" key="10">
    <source>
        <dbReference type="ARBA" id="ARBA00064970"/>
    </source>
</evidence>
<dbReference type="PANTHER" id="PTHR46367">
    <property type="entry name" value="ATAXIN-7-LIKE PROTEIN 3"/>
    <property type="match status" value="1"/>
</dbReference>
<feature type="compositionally biased region" description="Acidic residues" evidence="13">
    <location>
        <begin position="146"/>
        <end position="156"/>
    </location>
</feature>
<dbReference type="InterPro" id="IPR013246">
    <property type="entry name" value="SAGA_su_Sgf11"/>
</dbReference>
<evidence type="ECO:0000256" key="5">
    <source>
        <dbReference type="ARBA" id="ARBA00022853"/>
    </source>
</evidence>
<keyword evidence="7 11" id="KW-0010">Activator</keyword>
<dbReference type="HAMAP" id="MF_03047">
    <property type="entry name" value="Sgf11"/>
    <property type="match status" value="1"/>
</dbReference>
<comment type="domain">
    <text evidence="11">The C-terminal SGF11-type zinc-finger domain forms part of the 'catalytic lobe' of the SAGA deubiquitination module.</text>
</comment>
<reference evidence="14" key="1">
    <citation type="submission" date="2017-01" db="EMBL/GenBank/DDBJ databases">
        <title>A deep insight into the sialotranscriptome of adult male and female Cluex tarsalis mosquitoes.</title>
        <authorList>
            <person name="Ribeiro J.M."/>
            <person name="Moreira F."/>
            <person name="Bernard K.A."/>
            <person name="Calvo E."/>
        </authorList>
    </citation>
    <scope>NUCLEOTIDE SEQUENCE</scope>
    <source>
        <strain evidence="14">Kern County</strain>
        <tissue evidence="14">Salivary glands</tissue>
    </source>
</reference>
<dbReference type="EMBL" id="GFDL01010699">
    <property type="protein sequence ID" value="JAV24346.1"/>
    <property type="molecule type" value="Transcribed_RNA"/>
</dbReference>
<sequence length="180" mass="19925">MSESDPVHIEYADETELLAEFRTYMSDPDTREKAAHYLLNSLIDESILGIVFEIHHAFKTGSVAAIEGQPEDPKSYTIVDMPDMDVFGSTNSKKAIDCSCPNCNRIVAASRFAPHLEKCMGMGRNSSRIASRRIANTRDGGNYFGADEDDEDDADWSGEKRKKKIAPVRTNGSKKNGKTS</sequence>
<evidence type="ECO:0000256" key="11">
    <source>
        <dbReference type="HAMAP-Rule" id="MF_03047"/>
    </source>
</evidence>
<dbReference type="GO" id="GO:0003713">
    <property type="term" value="F:transcription coactivator activity"/>
    <property type="evidence" value="ECO:0007669"/>
    <property type="project" value="UniProtKB-UniRule"/>
</dbReference>
<evidence type="ECO:0000256" key="3">
    <source>
        <dbReference type="ARBA" id="ARBA00022771"/>
    </source>
</evidence>
<protein>
    <recommendedName>
        <fullName evidence="11">SAGA-associated factor 11 homolog</fullName>
    </recommendedName>
</protein>
<feature type="region of interest" description="Disordered" evidence="13">
    <location>
        <begin position="137"/>
        <end position="180"/>
    </location>
</feature>
<dbReference type="Gene3D" id="3.30.160.60">
    <property type="entry name" value="Classic Zinc Finger"/>
    <property type="match status" value="1"/>
</dbReference>